<dbReference type="Gene3D" id="2.30.130.30">
    <property type="entry name" value="Hypothetical protein"/>
    <property type="match status" value="1"/>
</dbReference>
<dbReference type="PROSITE" id="PS51257">
    <property type="entry name" value="PROKAR_LIPOPROTEIN"/>
    <property type="match status" value="1"/>
</dbReference>
<dbReference type="Proteomes" id="UP000192738">
    <property type="component" value="Unassembled WGS sequence"/>
</dbReference>
<dbReference type="OrthoDB" id="359066at2"/>
<sequence length="161" mass="17885">MKAITILQPWASLIACGVKQIETRGWATKYRGEIAIHAGVGKQFMQLAKAEPLSSALKANGFKYLSYIDIDKKKYFLPFGAMIAIAEIVDCAKMVGCTLDNVNNGHKLISVTLENGHVVSGNELEFGDYTLGRYAWILANVRRIEPIPAKGMQRIWEWNGP</sequence>
<dbReference type="InterPro" id="IPR015947">
    <property type="entry name" value="PUA-like_sf"/>
</dbReference>
<evidence type="ECO:0000313" key="2">
    <source>
        <dbReference type="EMBL" id="SMC63672.1"/>
    </source>
</evidence>
<protein>
    <submittedName>
        <fullName evidence="2">ASCH domain-containing protein</fullName>
    </submittedName>
</protein>
<dbReference type="STRING" id="112901.SAMN04488500_10684"/>
<keyword evidence="3" id="KW-1185">Reference proteome</keyword>
<dbReference type="Pfam" id="PF04266">
    <property type="entry name" value="ASCH"/>
    <property type="match status" value="1"/>
</dbReference>
<proteinExistence type="predicted"/>
<evidence type="ECO:0000259" key="1">
    <source>
        <dbReference type="Pfam" id="PF04266"/>
    </source>
</evidence>
<dbReference type="EMBL" id="FWXI01000006">
    <property type="protein sequence ID" value="SMC63672.1"/>
    <property type="molecule type" value="Genomic_DNA"/>
</dbReference>
<evidence type="ECO:0000313" key="3">
    <source>
        <dbReference type="Proteomes" id="UP000192738"/>
    </source>
</evidence>
<dbReference type="RefSeq" id="WP_084575306.1">
    <property type="nucleotide sequence ID" value="NZ_CP155572.1"/>
</dbReference>
<reference evidence="2 3" key="1">
    <citation type="submission" date="2017-04" db="EMBL/GenBank/DDBJ databases">
        <authorList>
            <person name="Afonso C.L."/>
            <person name="Miller P.J."/>
            <person name="Scott M.A."/>
            <person name="Spackman E."/>
            <person name="Goraichik I."/>
            <person name="Dimitrov K.M."/>
            <person name="Suarez D.L."/>
            <person name="Swayne D.E."/>
        </authorList>
    </citation>
    <scope>NUCLEOTIDE SEQUENCE [LARGE SCALE GENOMIC DNA]</scope>
    <source>
        <strain evidence="2 3">DSM 5090</strain>
    </source>
</reference>
<gene>
    <name evidence="2" type="ORF">SAMN04488500_10684</name>
</gene>
<feature type="domain" description="ASCH" evidence="1">
    <location>
        <begin position="5"/>
        <end position="146"/>
    </location>
</feature>
<name>A0A1W2AT20_9FIRM</name>
<dbReference type="SUPFAM" id="SSF88697">
    <property type="entry name" value="PUA domain-like"/>
    <property type="match status" value="1"/>
</dbReference>
<accession>A0A1W2AT20</accession>
<organism evidence="2 3">
    <name type="scientific">Sporomusa malonica</name>
    <dbReference type="NCBI Taxonomy" id="112901"/>
    <lineage>
        <taxon>Bacteria</taxon>
        <taxon>Bacillati</taxon>
        <taxon>Bacillota</taxon>
        <taxon>Negativicutes</taxon>
        <taxon>Selenomonadales</taxon>
        <taxon>Sporomusaceae</taxon>
        <taxon>Sporomusa</taxon>
    </lineage>
</organism>
<dbReference type="InterPro" id="IPR007374">
    <property type="entry name" value="ASCH_domain"/>
</dbReference>
<dbReference type="AlphaFoldDB" id="A0A1W2AT20"/>